<dbReference type="AlphaFoldDB" id="A0A4Y8DAA1"/>
<evidence type="ECO:0000313" key="2">
    <source>
        <dbReference type="Proteomes" id="UP000297299"/>
    </source>
</evidence>
<dbReference type="OrthoDB" id="4425169at2759"/>
<accession>A0A4Y8DAA1</accession>
<name>A0A4Y8DAA1_9HELO</name>
<dbReference type="STRING" id="38488.A0A4Y8DAA1"/>
<comment type="caution">
    <text evidence="1">The sequence shown here is derived from an EMBL/GenBank/DDBJ whole genome shotgun (WGS) entry which is preliminary data.</text>
</comment>
<evidence type="ECO:0000313" key="1">
    <source>
        <dbReference type="EMBL" id="TEY73294.1"/>
    </source>
</evidence>
<reference evidence="1 2" key="1">
    <citation type="submission" date="2017-11" db="EMBL/GenBank/DDBJ databases">
        <title>Comparative genomics of Botrytis spp.</title>
        <authorList>
            <person name="Valero-Jimenez C.A."/>
            <person name="Tapia P."/>
            <person name="Veloso J."/>
            <person name="Silva-Moreno E."/>
            <person name="Staats M."/>
            <person name="Valdes J.H."/>
            <person name="Van Kan J.A.L."/>
        </authorList>
    </citation>
    <scope>NUCLEOTIDE SEQUENCE [LARGE SCALE GENOMIC DNA]</scope>
    <source>
        <strain evidence="1 2">MUCL2830</strain>
    </source>
</reference>
<gene>
    <name evidence="1" type="ORF">BOTCAL_0080g00220</name>
</gene>
<dbReference type="Proteomes" id="UP000297299">
    <property type="component" value="Unassembled WGS sequence"/>
</dbReference>
<organism evidence="1 2">
    <name type="scientific">Botryotinia calthae</name>
    <dbReference type="NCBI Taxonomy" id="38488"/>
    <lineage>
        <taxon>Eukaryota</taxon>
        <taxon>Fungi</taxon>
        <taxon>Dikarya</taxon>
        <taxon>Ascomycota</taxon>
        <taxon>Pezizomycotina</taxon>
        <taxon>Leotiomycetes</taxon>
        <taxon>Helotiales</taxon>
        <taxon>Sclerotiniaceae</taxon>
        <taxon>Botryotinia</taxon>
    </lineage>
</organism>
<dbReference type="EMBL" id="PHWZ01000080">
    <property type="protein sequence ID" value="TEY73294.1"/>
    <property type="molecule type" value="Genomic_DNA"/>
</dbReference>
<proteinExistence type="predicted"/>
<keyword evidence="2" id="KW-1185">Reference proteome</keyword>
<protein>
    <submittedName>
        <fullName evidence="1">Uncharacterized protein</fullName>
    </submittedName>
</protein>
<sequence length="207" mass="22733">MPFTELIKPSLVQSDKSRDIFNNTIVPSIKSIIGAAPGFVLGAAGHSLIENNAAVPESLFNPILGIEWEDPKLFHDFIKSEEFPVFIANVKPHVTAPPSPELYETDISPKDIFASPIIEVFRINIGDDSEKETAARTAWEALTKSLIGTNVLSGVSVNLPERLFLGMIGWSGIEQRKIALDKLEHLKQAVESLKDSQSFIAQLNTLI</sequence>